<evidence type="ECO:0000256" key="14">
    <source>
        <dbReference type="ARBA" id="ARBA00023242"/>
    </source>
</evidence>
<dbReference type="Gene3D" id="3.30.1010.10">
    <property type="entry name" value="Phosphatidylinositol 3-kinase Catalytic Subunit, Chain A, domain 4"/>
    <property type="match status" value="1"/>
</dbReference>
<comment type="function">
    <text evidence="16">Serine/threonine protein kinase which activates checkpoint signaling upon genotoxic stresses such as ionizing radiation (IR), ultraviolet light (UV), or DNA replication stalling, thereby acting as a DNA damage sensor. Recognizes the substrate consensus sequence [ST]-Q. Phosphorylates histone H2A to form H2AS128ph (gamma-H2A) at sites of DNA damage, involved in the regulation of DNA damage response mechanism. Required for the control of telomere length and genome stability.</text>
</comment>
<dbReference type="PANTHER" id="PTHR11139">
    <property type="entry name" value="ATAXIA TELANGIECTASIA MUTATED ATM -RELATED"/>
    <property type="match status" value="1"/>
</dbReference>
<dbReference type="GO" id="GO:0005524">
    <property type="term" value="F:ATP binding"/>
    <property type="evidence" value="ECO:0007669"/>
    <property type="project" value="UniProtKB-KW"/>
</dbReference>
<evidence type="ECO:0000256" key="15">
    <source>
        <dbReference type="ARBA" id="ARBA00023254"/>
    </source>
</evidence>
<feature type="domain" description="FATC" evidence="23">
    <location>
        <begin position="2437"/>
        <end position="2469"/>
    </location>
</feature>
<dbReference type="InterPro" id="IPR012993">
    <property type="entry name" value="UME"/>
</dbReference>
<dbReference type="GO" id="GO:0000723">
    <property type="term" value="P:telomere maintenance"/>
    <property type="evidence" value="ECO:0007669"/>
    <property type="project" value="TreeGrafter"/>
</dbReference>
<evidence type="ECO:0000259" key="22">
    <source>
        <dbReference type="PROSITE" id="PS51189"/>
    </source>
</evidence>
<evidence type="ECO:0000256" key="18">
    <source>
        <dbReference type="ARBA" id="ARBA00030459"/>
    </source>
</evidence>
<evidence type="ECO:0000256" key="2">
    <source>
        <dbReference type="ARBA" id="ARBA00010769"/>
    </source>
</evidence>
<dbReference type="InterPro" id="IPR014009">
    <property type="entry name" value="PIK_FAT"/>
</dbReference>
<keyword evidence="14" id="KW-0539">Nucleus</keyword>
<dbReference type="GO" id="GO:0005694">
    <property type="term" value="C:chromosome"/>
    <property type="evidence" value="ECO:0007669"/>
    <property type="project" value="TreeGrafter"/>
</dbReference>
<dbReference type="InterPro" id="IPR050517">
    <property type="entry name" value="DDR_Repair_Kinase"/>
</dbReference>
<comment type="similarity">
    <text evidence="2">Belongs to the PI3/PI4-kinase family. ATM subfamily.</text>
</comment>
<dbReference type="Gene3D" id="1.10.1070.11">
    <property type="entry name" value="Phosphatidylinositol 3-/4-kinase, catalytic domain"/>
    <property type="match status" value="1"/>
</dbReference>
<keyword evidence="15" id="KW-0469">Meiosis</keyword>
<dbReference type="CDD" id="cd00892">
    <property type="entry name" value="PIKKc_ATR"/>
    <property type="match status" value="1"/>
</dbReference>
<dbReference type="SMART" id="SM01343">
    <property type="entry name" value="FATC"/>
    <property type="match status" value="1"/>
</dbReference>
<dbReference type="InterPro" id="IPR003152">
    <property type="entry name" value="FATC_dom"/>
</dbReference>
<dbReference type="SMART" id="SM00146">
    <property type="entry name" value="PI3Kc"/>
    <property type="match status" value="1"/>
</dbReference>
<evidence type="ECO:0000256" key="19">
    <source>
        <dbReference type="ARBA" id="ARBA00033001"/>
    </source>
</evidence>
<keyword evidence="8" id="KW-0547">Nucleotide-binding</keyword>
<evidence type="ECO:0000256" key="3">
    <source>
        <dbReference type="ARBA" id="ARBA00011370"/>
    </source>
</evidence>
<feature type="domain" description="FAT" evidence="22">
    <location>
        <begin position="1444"/>
        <end position="2015"/>
    </location>
</feature>
<keyword evidence="13" id="KW-0234">DNA repair</keyword>
<dbReference type="PANTHER" id="PTHR11139:SF125">
    <property type="entry name" value="SERINE_THREONINE-PROTEIN KINASE MEC1"/>
    <property type="match status" value="1"/>
</dbReference>
<dbReference type="FunFam" id="1.10.1070.11:FF:000031">
    <property type="entry name" value="Phosphatidyl inositol 3-kinase"/>
    <property type="match status" value="1"/>
</dbReference>
<keyword evidence="9" id="KW-0227">DNA damage</keyword>
<keyword evidence="7" id="KW-0808">Transferase</keyword>
<keyword evidence="25" id="KW-1185">Reference proteome</keyword>
<feature type="domain" description="PI3K/PI4K catalytic" evidence="21">
    <location>
        <begin position="2130"/>
        <end position="2436"/>
    </location>
</feature>
<dbReference type="Proteomes" id="UP000785200">
    <property type="component" value="Unassembled WGS sequence"/>
</dbReference>
<evidence type="ECO:0000256" key="7">
    <source>
        <dbReference type="ARBA" id="ARBA00022679"/>
    </source>
</evidence>
<evidence type="ECO:0000256" key="16">
    <source>
        <dbReference type="ARBA" id="ARBA00025079"/>
    </source>
</evidence>
<organism evidence="24 25">
    <name type="scientific">Hyphodiscus hymeniophilus</name>
    <dbReference type="NCBI Taxonomy" id="353542"/>
    <lineage>
        <taxon>Eukaryota</taxon>
        <taxon>Fungi</taxon>
        <taxon>Dikarya</taxon>
        <taxon>Ascomycota</taxon>
        <taxon>Pezizomycotina</taxon>
        <taxon>Leotiomycetes</taxon>
        <taxon>Helotiales</taxon>
        <taxon>Hyphodiscaceae</taxon>
        <taxon>Hyphodiscus</taxon>
    </lineage>
</organism>
<dbReference type="InterPro" id="IPR058681">
    <property type="entry name" value="HEAT_MEC1_N"/>
</dbReference>
<dbReference type="InterPro" id="IPR057564">
    <property type="entry name" value="HEAT_ATR"/>
</dbReference>
<dbReference type="InterPro" id="IPR011009">
    <property type="entry name" value="Kinase-like_dom_sf"/>
</dbReference>
<accession>A0A9P6VKR3</accession>
<evidence type="ECO:0000256" key="11">
    <source>
        <dbReference type="ARBA" id="ARBA00022840"/>
    </source>
</evidence>
<dbReference type="InterPro" id="IPR016024">
    <property type="entry name" value="ARM-type_fold"/>
</dbReference>
<dbReference type="GO" id="GO:0005634">
    <property type="term" value="C:nucleus"/>
    <property type="evidence" value="ECO:0007669"/>
    <property type="project" value="UniProtKB-SubCell"/>
</dbReference>
<dbReference type="Pfam" id="PF25385">
    <property type="entry name" value="HEAT_MEC1_N"/>
    <property type="match status" value="1"/>
</dbReference>
<evidence type="ECO:0000256" key="13">
    <source>
        <dbReference type="ARBA" id="ARBA00023204"/>
    </source>
</evidence>
<dbReference type="InterPro" id="IPR056802">
    <property type="entry name" value="ATR-like_M-HEAT"/>
</dbReference>
<evidence type="ECO:0000256" key="4">
    <source>
        <dbReference type="ARBA" id="ARBA00012513"/>
    </source>
</evidence>
<feature type="region of interest" description="Disordered" evidence="20">
    <location>
        <begin position="1"/>
        <end position="26"/>
    </location>
</feature>
<dbReference type="GO" id="GO:0006281">
    <property type="term" value="P:DNA repair"/>
    <property type="evidence" value="ECO:0007669"/>
    <property type="project" value="UniProtKB-KW"/>
</dbReference>
<reference evidence="24" key="1">
    <citation type="submission" date="2019-07" db="EMBL/GenBank/DDBJ databases">
        <title>Hyphodiscus hymeniophilus genome sequencing and assembly.</title>
        <authorList>
            <person name="Kramer G."/>
            <person name="Nodwell J."/>
        </authorList>
    </citation>
    <scope>NUCLEOTIDE SEQUENCE</scope>
    <source>
        <strain evidence="24">ATCC 34498</strain>
    </source>
</reference>
<evidence type="ECO:0000256" key="10">
    <source>
        <dbReference type="ARBA" id="ARBA00022777"/>
    </source>
</evidence>
<protein>
    <recommendedName>
        <fullName evidence="5">Serine/threonine-protein kinase MEC1</fullName>
        <ecNumber evidence="4">2.7.11.1</ecNumber>
    </recommendedName>
    <alternativeName>
        <fullName evidence="19">ATR homolog</fullName>
    </alternativeName>
    <alternativeName>
        <fullName evidence="18">DNA-damage checkpoint kinase MEC1</fullName>
    </alternativeName>
    <alternativeName>
        <fullName evidence="17">Mitosis entry checkpoint protein 1</fullName>
    </alternativeName>
</protein>
<dbReference type="SUPFAM" id="SSF56112">
    <property type="entry name" value="Protein kinase-like (PK-like)"/>
    <property type="match status" value="1"/>
</dbReference>
<evidence type="ECO:0000256" key="17">
    <source>
        <dbReference type="ARBA" id="ARBA00029679"/>
    </source>
</evidence>
<dbReference type="Pfam" id="PF23593">
    <property type="entry name" value="HEAT_ATR"/>
    <property type="match status" value="1"/>
</dbReference>
<dbReference type="EMBL" id="VNKQ01000006">
    <property type="protein sequence ID" value="KAG0650061.1"/>
    <property type="molecule type" value="Genomic_DNA"/>
</dbReference>
<dbReference type="Pfam" id="PF00454">
    <property type="entry name" value="PI3_PI4_kinase"/>
    <property type="match status" value="1"/>
</dbReference>
<keyword evidence="11" id="KW-0067">ATP-binding</keyword>
<evidence type="ECO:0000256" key="20">
    <source>
        <dbReference type="SAM" id="MobiDB-lite"/>
    </source>
</evidence>
<evidence type="ECO:0000256" key="1">
    <source>
        <dbReference type="ARBA" id="ARBA00004123"/>
    </source>
</evidence>
<name>A0A9P6VKR3_9HELO</name>
<dbReference type="GO" id="GO:0004674">
    <property type="term" value="F:protein serine/threonine kinase activity"/>
    <property type="evidence" value="ECO:0007669"/>
    <property type="project" value="UniProtKB-KW"/>
</dbReference>
<dbReference type="PROSITE" id="PS51190">
    <property type="entry name" value="FATC"/>
    <property type="match status" value="1"/>
</dbReference>
<dbReference type="EC" id="2.7.11.1" evidence="4"/>
<evidence type="ECO:0000256" key="12">
    <source>
        <dbReference type="ARBA" id="ARBA00022853"/>
    </source>
</evidence>
<sequence length="2469" mass="277538">MAPASRGPVMAHRPNSQDDGSVLANGFDLPPSTMAAQLINNLSAPHKPSRQSDQEVIKKVMDEVANQEASMAGFADNEAKLEYKHNLIYIFAWAVLERIAGDDPFSDVRKIVPQASEALDIFISTIKEVPEVLIYCVGPGSELPSRGQEPLWFWLFPRVLALLSRRHCDALSEKIKDFFYVCFEVVSRSPVLWNQSSFFFCYFKKCATTMLNHLQNPRKFSHNLMIDAMLPSDEVDQAMFSYDFDSSSSTIIPTCTYRIRTAPECICHVGNILCMLVNISMAAAASYDPTPAYQDYIAWLLDSFLVAYEQRKELQADLSLSEACRKSDMVCFCSLQAFLSASKSSLRTTVLRKGYTILSTLCVDMIENIDDLAEQPIQLNFCSGILSLAAICKDHDSINRAVSLHLVPTIQLALNNDTRRSGLSKDFQKASLTLLDECQAEMPDGLALLLDESFDSLDLDSDFRRLGLPSALRRELVPFHPTKRRKIQTDVDVLGEIKTELYSLLGSQTAMDLDGLDQVAVSCFTELNDKDRCRAFEYLAILPCAAINSLTVVRDTDGNISTTECFLCDGTPSPQLVLLDSKRCQAVCGDGIKAFIKLIQSTAFAEARQARVLAMIALKRYTSHFSSAEFMDLTSSALGQWCVGSLKSSSRELRIAAGRTLAGFLSNSAASEDIIHRNREMVLELLRSISDKDQIHLQETWILTWGQIGRVLNDDGLGLVLLRLVEFLGHANPVLSAVAFNEITKLASAKKMTPERLFNPFWDDVAIAAVKGLLVRPQTTQLMADILSTSVTDFILLTQSSTLPHLVLSGQIDVIARITQARGETEAFNSCMEPSNFASILALLIVQNIPDVEALITSLLRAVSPRFKDMDFIDWMRTDAAALGLRLLKVAGQAPDNMKSRIHMAFKLLASSSPFASGEKNDAVGAFLSQHILGFMARFGEVVNDVQNQYSVIEKIRCVKGVEEMVKIGKKVIKVARPQVCAFLQQALAQPELQSVAFSAWDRLLHNLEDDDVQTMLESTFSTIIQRWESFNEATRRRAEATLQYLLKQRARLIRNMIVNLPSLSQFPQLDDVEKQLNKIRTPTDVGNAFQIFSRRVGHETSGVVAQALVELKEYLRNNQSFLQASAVSEQPDAVVGTLVRSILDACVKFNEAHHDIAQLSAECIGLIGCLDSNRVESVRGQSEMVVVSNFEDPGETTDFVLYMLKEVIVKAFLSTTDTGVQGFLSLVMQRLLEVCNFKEVCPERIMKGEGKDSPSHIFRKWLALPDTVQETLTPFLTSRFTVKEMDRPKVEYPIFRSENARFDKIYRHWLSTFVLELLYKPYNTYAQLVFPPLRRAIKIRNLSIANFLLPYVVLHVIVEGTVQDREEIVEELLGVLKYQSTSESKIQEEDLKMCSEAVFQVLDYLSRWIQAKQLEASKSRGPNTAEVKILLVRSVLDLIPAELISQRAIECRSYSRALFYWEQHIRQVRAMPRNPETRNSLLQRLQDIYTQIDEPDGIEGISAHLHVLDIDQQILAHRKAGRWTAAQSWYEIKLAETPDDADVQVNLLTCLKESGQHDVLLNYVQGMHTATKSFSKLLPFATEASWATGRWAALEKYSGMAAESSGEDFNISIGRALLALHKRDTVRFTTCVRSLREQIACSLTMATTPSLSACHNDMLKFHVLTELEMIAGTDSPDVGREKVLNSLNKRLEVVGAYLNDKQYLLGIRRAAMQLSSLNFEKHDLADAWLTSARLARKGNAIHQSFNAVLHASKLGDESAMIEHARLLMKEGHHRKAIQSLQGAIASNAFIAHNKGPEADSFTNVELAEQQNLLTARAHLLYAKWLDSAGQTHSSALRSQYQLAARTHSDWEKGHYYLGRHYNKLLESEKALAPEQQAESYLTGEMAKLVIENYLRSLLWGTKYVYQTLPRILTLWLDLGTQINQPLDPKYGVSKEFITRVLTERKTQLGALHGRFNKYIQKLPAYVFYTALPQIISRITHHNQEVYRVLNTIILKVVSTHPQQALWSLLAVATSTQTDRKTRGMTILQQLRSASTKKAENGGLDFKVMMKMGERLTSELLQVCVAGEFQGNRTTRASITKDLGFNHKSSTPNLLAVPIERSLTATLPTLTDKIKEHKAFSRDVVTIDSFLDEVLVLSSLQKPRKLTARGSDGKEYGLLCKPKDDLRKDQRLMEFNSMINRSLKRDAESSKRQLYIKTYAVTPLNEECGIIEWVDGLKTLRDILLSLYRPLGIAPDYRAIERDCEEALKGDDKMPFFTEKVLGHFPPVFHQWFVQQFPEPSAWFAARLRYTRSCAVMSMVGTILGLGDRHGENILFEEGNGGTFHVDFNCLFDKGLTFVKPERVPFRLTHNMIDAMGIYGYEGPFRKSSELTLKLLRQHEETLMTILEAFVYDPTLDLVKKDHKKKKEGWNAGPQTAQGVFDTIQRKVKGLLPGESVPLGVEGQVDELIGQATNLKYLAGMYIGWCSFF</sequence>
<dbReference type="Pfam" id="PF08064">
    <property type="entry name" value="UME"/>
    <property type="match status" value="1"/>
</dbReference>
<evidence type="ECO:0000256" key="9">
    <source>
        <dbReference type="ARBA" id="ARBA00022763"/>
    </source>
</evidence>
<evidence type="ECO:0000256" key="5">
    <source>
        <dbReference type="ARBA" id="ARBA00021345"/>
    </source>
</evidence>
<evidence type="ECO:0000256" key="8">
    <source>
        <dbReference type="ARBA" id="ARBA00022741"/>
    </source>
</evidence>
<dbReference type="Pfam" id="PF02259">
    <property type="entry name" value="FAT"/>
    <property type="match status" value="1"/>
</dbReference>
<dbReference type="PROSITE" id="PS51189">
    <property type="entry name" value="FAT"/>
    <property type="match status" value="1"/>
</dbReference>
<comment type="subcellular location">
    <subcellularLocation>
        <location evidence="1">Nucleus</location>
    </subcellularLocation>
</comment>
<evidence type="ECO:0000313" key="25">
    <source>
        <dbReference type="Proteomes" id="UP000785200"/>
    </source>
</evidence>
<evidence type="ECO:0000259" key="23">
    <source>
        <dbReference type="PROSITE" id="PS51190"/>
    </source>
</evidence>
<dbReference type="SUPFAM" id="SSF48371">
    <property type="entry name" value="ARM repeat"/>
    <property type="match status" value="1"/>
</dbReference>
<dbReference type="InterPro" id="IPR036940">
    <property type="entry name" value="PI3/4_kinase_cat_sf"/>
</dbReference>
<keyword evidence="12" id="KW-0156">Chromatin regulator</keyword>
<comment type="caution">
    <text evidence="24">The sequence shown here is derived from an EMBL/GenBank/DDBJ whole genome shotgun (WGS) entry which is preliminary data.</text>
</comment>
<dbReference type="FunFam" id="3.30.1010.10:FF:000017">
    <property type="entry name" value="Inositol kinase kinase (UvsB)"/>
    <property type="match status" value="1"/>
</dbReference>
<keyword evidence="10" id="KW-0418">Kinase</keyword>
<gene>
    <name evidence="24" type="ORF">D0Z07_3013</name>
</gene>
<comment type="subunit">
    <text evidence="3">Associates with DNA double-strand breaks.</text>
</comment>
<evidence type="ECO:0000259" key="21">
    <source>
        <dbReference type="PROSITE" id="PS50290"/>
    </source>
</evidence>
<dbReference type="Pfam" id="PF02260">
    <property type="entry name" value="FATC"/>
    <property type="match status" value="1"/>
</dbReference>
<evidence type="ECO:0000313" key="24">
    <source>
        <dbReference type="EMBL" id="KAG0650061.1"/>
    </source>
</evidence>
<proteinExistence type="inferred from homology"/>
<dbReference type="InterPro" id="IPR000403">
    <property type="entry name" value="PI3/4_kinase_cat_dom"/>
</dbReference>
<keyword evidence="6" id="KW-0723">Serine/threonine-protein kinase</keyword>
<dbReference type="Pfam" id="PF25030">
    <property type="entry name" value="M-HEAT_ATR"/>
    <property type="match status" value="1"/>
</dbReference>
<dbReference type="InterPro" id="IPR003151">
    <property type="entry name" value="PIK-rel_kinase_FAT"/>
</dbReference>
<evidence type="ECO:0000256" key="6">
    <source>
        <dbReference type="ARBA" id="ARBA00022527"/>
    </source>
</evidence>
<dbReference type="OrthoDB" id="381190at2759"/>
<dbReference type="PROSITE" id="PS50290">
    <property type="entry name" value="PI3_4_KINASE_3"/>
    <property type="match status" value="1"/>
</dbReference>
<dbReference type="SMART" id="SM00802">
    <property type="entry name" value="UME"/>
    <property type="match status" value="1"/>
</dbReference>
<dbReference type="GO" id="GO:0000077">
    <property type="term" value="P:DNA damage checkpoint signaling"/>
    <property type="evidence" value="ECO:0007669"/>
    <property type="project" value="TreeGrafter"/>
</dbReference>